<keyword evidence="2" id="KW-0808">Transferase</keyword>
<feature type="domain" description="Methyltransferase" evidence="1">
    <location>
        <begin position="57"/>
        <end position="156"/>
    </location>
</feature>
<dbReference type="GO" id="GO:0043770">
    <property type="term" value="F:demethylmenaquinone methyltransferase activity"/>
    <property type="evidence" value="ECO:0007669"/>
    <property type="project" value="UniProtKB-EC"/>
</dbReference>
<sequence>MNRTSNRNISRVLRTRDEAISNYNSLSRWYDLLEGGFEKKILEAAIAILDPKPGETVLEIGSGTGNSLVLIAKCVGEHGKVYGLDLSPKMLERAQRKLIAQGLIERVSLLRGDATKLPRPSESVDGIFMSFTLELFDTPEIPVVLAECRRVLKPTGRICVAAMARDGSLMVKLYEWVHGTFPKYLDCRPIYFNDSLISAGFELTGSQTVRMWGLPVTISTAA</sequence>
<dbReference type="EMBL" id="CP018258">
    <property type="protein sequence ID" value="APV44798.1"/>
    <property type="molecule type" value="Genomic_DNA"/>
</dbReference>
<dbReference type="EC" id="2.1.1.163" evidence="2"/>
<dbReference type="Pfam" id="PF13649">
    <property type="entry name" value="Methyltransf_25"/>
    <property type="match status" value="1"/>
</dbReference>
<dbReference type="PANTHER" id="PTHR43591:SF24">
    <property type="entry name" value="2-METHOXY-6-POLYPRENYL-1,4-BENZOQUINOL METHYLASE, MITOCHONDRIAL"/>
    <property type="match status" value="1"/>
</dbReference>
<dbReference type="Proteomes" id="UP000185934">
    <property type="component" value="Chromosome"/>
</dbReference>
<dbReference type="RefSeq" id="WP_076004426.1">
    <property type="nucleotide sequence ID" value="NZ_CP018258.1"/>
</dbReference>
<proteinExistence type="predicted"/>
<dbReference type="InterPro" id="IPR041698">
    <property type="entry name" value="Methyltransf_25"/>
</dbReference>
<keyword evidence="3" id="KW-1185">Reference proteome</keyword>
<evidence type="ECO:0000259" key="1">
    <source>
        <dbReference type="Pfam" id="PF13649"/>
    </source>
</evidence>
<protein>
    <submittedName>
        <fullName evidence="2">Demethylmenaquinone methyltransferase / 2-methoxy-6-polyprenyl-1,4-benzoquinol methylase</fullName>
        <ecNumber evidence="2">2.1.1.163</ecNumber>
        <ecNumber evidence="2">2.1.1.201</ecNumber>
    </submittedName>
</protein>
<reference evidence="3" key="1">
    <citation type="submission" date="2016-11" db="EMBL/GenBank/DDBJ databases">
        <title>Dehalogenimonas formicexedens sp. nov., a chlorinated alkane respiring bacterium isolated from contaminated groundwater.</title>
        <authorList>
            <person name="Key T.A."/>
            <person name="Bowman K.S."/>
            <person name="Lee I."/>
            <person name="Chun J."/>
            <person name="Albuquerque L."/>
            <person name="da Costa M.S."/>
            <person name="Rainey F.A."/>
            <person name="Moe W.M."/>
        </authorList>
    </citation>
    <scope>NUCLEOTIDE SEQUENCE [LARGE SCALE GENOMIC DNA]</scope>
    <source>
        <strain evidence="3">NSZ-14</strain>
    </source>
</reference>
<organism evidence="2 3">
    <name type="scientific">Dehalogenimonas formicexedens</name>
    <dbReference type="NCBI Taxonomy" id="1839801"/>
    <lineage>
        <taxon>Bacteria</taxon>
        <taxon>Bacillati</taxon>
        <taxon>Chloroflexota</taxon>
        <taxon>Dehalococcoidia</taxon>
        <taxon>Dehalococcoidales</taxon>
        <taxon>Dehalococcoidaceae</taxon>
        <taxon>Dehalogenimonas</taxon>
    </lineage>
</organism>
<evidence type="ECO:0000313" key="3">
    <source>
        <dbReference type="Proteomes" id="UP000185934"/>
    </source>
</evidence>
<dbReference type="GO" id="GO:0008425">
    <property type="term" value="F:2-methoxy-6-polyprenyl-1,4-benzoquinol methyltransferase activity"/>
    <property type="evidence" value="ECO:0007669"/>
    <property type="project" value="UniProtKB-EC"/>
</dbReference>
<dbReference type="InterPro" id="IPR029063">
    <property type="entry name" value="SAM-dependent_MTases_sf"/>
</dbReference>
<dbReference type="Gene3D" id="3.40.50.150">
    <property type="entry name" value="Vaccinia Virus protein VP39"/>
    <property type="match status" value="1"/>
</dbReference>
<dbReference type="CDD" id="cd02440">
    <property type="entry name" value="AdoMet_MTases"/>
    <property type="match status" value="1"/>
</dbReference>
<dbReference type="PANTHER" id="PTHR43591">
    <property type="entry name" value="METHYLTRANSFERASE"/>
    <property type="match status" value="1"/>
</dbReference>
<accession>A0A1P8F8M2</accession>
<keyword evidence="2" id="KW-0489">Methyltransferase</keyword>
<dbReference type="EC" id="2.1.1.201" evidence="2"/>
<dbReference type="OrthoDB" id="9772751at2"/>
<evidence type="ECO:0000313" key="2">
    <source>
        <dbReference type="EMBL" id="APV44798.1"/>
    </source>
</evidence>
<dbReference type="GO" id="GO:0032259">
    <property type="term" value="P:methylation"/>
    <property type="evidence" value="ECO:0007669"/>
    <property type="project" value="UniProtKB-KW"/>
</dbReference>
<dbReference type="STRING" id="1839801.Dform_01476"/>
<dbReference type="KEGG" id="dfo:Dform_01476"/>
<gene>
    <name evidence="2" type="primary">ubiE</name>
    <name evidence="2" type="ORF">Dform_01476</name>
</gene>
<dbReference type="SUPFAM" id="SSF53335">
    <property type="entry name" value="S-adenosyl-L-methionine-dependent methyltransferases"/>
    <property type="match status" value="1"/>
</dbReference>
<name>A0A1P8F8M2_9CHLR</name>
<dbReference type="AlphaFoldDB" id="A0A1P8F8M2"/>